<evidence type="ECO:0000313" key="4">
    <source>
        <dbReference type="Proteomes" id="UP000286931"/>
    </source>
</evidence>
<reference evidence="3 4" key="1">
    <citation type="submission" date="2018-12" db="EMBL/GenBank/DDBJ databases">
        <title>Draft genome sequence of Embleya hyalina NBRC 13850T.</title>
        <authorList>
            <person name="Komaki H."/>
            <person name="Hosoyama A."/>
            <person name="Kimura A."/>
            <person name="Ichikawa N."/>
            <person name="Tamura T."/>
        </authorList>
    </citation>
    <scope>NUCLEOTIDE SEQUENCE [LARGE SCALE GENOMIC DNA]</scope>
    <source>
        <strain evidence="3 4">NBRC 13850</strain>
    </source>
</reference>
<evidence type="ECO:0000256" key="2">
    <source>
        <dbReference type="SAM" id="Phobius"/>
    </source>
</evidence>
<keyword evidence="2" id="KW-0472">Membrane</keyword>
<feature type="compositionally biased region" description="Pro residues" evidence="1">
    <location>
        <begin position="211"/>
        <end position="229"/>
    </location>
</feature>
<dbReference type="OrthoDB" id="4560886at2"/>
<keyword evidence="2" id="KW-1133">Transmembrane helix</keyword>
<dbReference type="EMBL" id="BIFH01000015">
    <property type="protein sequence ID" value="GCD94209.1"/>
    <property type="molecule type" value="Genomic_DNA"/>
</dbReference>
<feature type="transmembrane region" description="Helical" evidence="2">
    <location>
        <begin position="39"/>
        <end position="60"/>
    </location>
</feature>
<keyword evidence="4" id="KW-1185">Reference proteome</keyword>
<gene>
    <name evidence="3" type="ORF">EHYA_01868</name>
</gene>
<sequence>MAMRKATMQRQVAEVVAAAVPGDEPLCTMFVVRGPNPMLFALFGGIGALIGASMSDYYFFTVTRQGVLFHRASALSSRPKEVAYALTHAQAGALLSGFEAKTTWSRMFFHFPGKDKPAKLNFPRPWRTEGEWIFRYLTDAYAASGGVPQGGHPGQVPNQYAPQAANQYPGQPPQQYTGQAPQQYPGQVPQQYPGQAPQNVYPGQAPGGYAPQPPHQPPGPPPGQYPAQG</sequence>
<proteinExistence type="predicted"/>
<dbReference type="Proteomes" id="UP000286931">
    <property type="component" value="Unassembled WGS sequence"/>
</dbReference>
<feature type="region of interest" description="Disordered" evidence="1">
    <location>
        <begin position="146"/>
        <end position="229"/>
    </location>
</feature>
<feature type="compositionally biased region" description="Low complexity" evidence="1">
    <location>
        <begin position="154"/>
        <end position="210"/>
    </location>
</feature>
<accession>A0A401YI37</accession>
<organism evidence="3 4">
    <name type="scientific">Embleya hyalina</name>
    <dbReference type="NCBI Taxonomy" id="516124"/>
    <lineage>
        <taxon>Bacteria</taxon>
        <taxon>Bacillati</taxon>
        <taxon>Actinomycetota</taxon>
        <taxon>Actinomycetes</taxon>
        <taxon>Kitasatosporales</taxon>
        <taxon>Streptomycetaceae</taxon>
        <taxon>Embleya</taxon>
    </lineage>
</organism>
<protein>
    <submittedName>
        <fullName evidence="3">Uncharacterized protein</fullName>
    </submittedName>
</protein>
<keyword evidence="2" id="KW-0812">Transmembrane</keyword>
<dbReference type="AlphaFoldDB" id="A0A401YI37"/>
<evidence type="ECO:0000256" key="1">
    <source>
        <dbReference type="SAM" id="MobiDB-lite"/>
    </source>
</evidence>
<comment type="caution">
    <text evidence="3">The sequence shown here is derived from an EMBL/GenBank/DDBJ whole genome shotgun (WGS) entry which is preliminary data.</text>
</comment>
<name>A0A401YI37_9ACTN</name>
<evidence type="ECO:0000313" key="3">
    <source>
        <dbReference type="EMBL" id="GCD94209.1"/>
    </source>
</evidence>
<dbReference type="RefSeq" id="WP_126636418.1">
    <property type="nucleotide sequence ID" value="NZ_BIFH01000015.1"/>
</dbReference>